<dbReference type="InterPro" id="IPR017979">
    <property type="entry name" value="GPCR_3_CS"/>
</dbReference>
<evidence type="ECO:0000256" key="2">
    <source>
        <dbReference type="ARBA" id="ARBA00022475"/>
    </source>
</evidence>
<feature type="transmembrane region" description="Helical" evidence="12">
    <location>
        <begin position="761"/>
        <end position="783"/>
    </location>
</feature>
<dbReference type="InterPro" id="IPR001828">
    <property type="entry name" value="ANF_lig-bd_rcpt"/>
</dbReference>
<evidence type="ECO:0000256" key="9">
    <source>
        <dbReference type="ARBA" id="ARBA00023180"/>
    </source>
</evidence>
<evidence type="ECO:0000256" key="3">
    <source>
        <dbReference type="ARBA" id="ARBA00022692"/>
    </source>
</evidence>
<dbReference type="PANTHER" id="PTHR24061:SF506">
    <property type="entry name" value="G-PROTEIN COUPLED RECEPTOR FAMILY C GROUP 6 MEMBER A-LIKE PRECURSOR"/>
    <property type="match status" value="1"/>
</dbReference>
<evidence type="ECO:0000256" key="12">
    <source>
        <dbReference type="SAM" id="Phobius"/>
    </source>
</evidence>
<evidence type="ECO:0000256" key="10">
    <source>
        <dbReference type="ARBA" id="ARBA00023224"/>
    </source>
</evidence>
<evidence type="ECO:0000256" key="8">
    <source>
        <dbReference type="ARBA" id="ARBA00023170"/>
    </source>
</evidence>
<dbReference type="AlphaFoldDB" id="A0A4Z2FF85"/>
<dbReference type="PANTHER" id="PTHR24061">
    <property type="entry name" value="CALCIUM-SENSING RECEPTOR-RELATED"/>
    <property type="match status" value="1"/>
</dbReference>
<evidence type="ECO:0000256" key="13">
    <source>
        <dbReference type="SAM" id="SignalP"/>
    </source>
</evidence>
<evidence type="ECO:0000256" key="6">
    <source>
        <dbReference type="ARBA" id="ARBA00023040"/>
    </source>
</evidence>
<feature type="transmembrane region" description="Helical" evidence="12">
    <location>
        <begin position="604"/>
        <end position="626"/>
    </location>
</feature>
<accession>A0A4Z2FF85</accession>
<proteinExistence type="inferred from homology"/>
<dbReference type="FunFam" id="2.10.50.30:FF:000004">
    <property type="entry name" value="Taste receptor type 1 member 3-like protein"/>
    <property type="match status" value="1"/>
</dbReference>
<dbReference type="SUPFAM" id="SSF53822">
    <property type="entry name" value="Periplasmic binding protein-like I"/>
    <property type="match status" value="1"/>
</dbReference>
<dbReference type="PRINTS" id="PR00248">
    <property type="entry name" value="GPCRMGR"/>
</dbReference>
<dbReference type="EMBL" id="SRLO01001264">
    <property type="protein sequence ID" value="TNN39611.1"/>
    <property type="molecule type" value="Genomic_DNA"/>
</dbReference>
<feature type="chain" id="PRO_5021186220" evidence="13">
    <location>
        <begin position="35"/>
        <end position="926"/>
    </location>
</feature>
<keyword evidence="5 12" id="KW-1133">Transmembrane helix</keyword>
<evidence type="ECO:0000256" key="7">
    <source>
        <dbReference type="ARBA" id="ARBA00023136"/>
    </source>
</evidence>
<keyword evidence="8 15" id="KW-0675">Receptor</keyword>
<evidence type="ECO:0000313" key="16">
    <source>
        <dbReference type="Proteomes" id="UP000314294"/>
    </source>
</evidence>
<dbReference type="InterPro" id="IPR017978">
    <property type="entry name" value="GPCR_3_C"/>
</dbReference>
<feature type="transmembrane region" description="Helical" evidence="12">
    <location>
        <begin position="823"/>
        <end position="845"/>
    </location>
</feature>
<organism evidence="15 16">
    <name type="scientific">Liparis tanakae</name>
    <name type="common">Tanaka's snailfish</name>
    <dbReference type="NCBI Taxonomy" id="230148"/>
    <lineage>
        <taxon>Eukaryota</taxon>
        <taxon>Metazoa</taxon>
        <taxon>Chordata</taxon>
        <taxon>Craniata</taxon>
        <taxon>Vertebrata</taxon>
        <taxon>Euteleostomi</taxon>
        <taxon>Actinopterygii</taxon>
        <taxon>Neopterygii</taxon>
        <taxon>Teleostei</taxon>
        <taxon>Neoteleostei</taxon>
        <taxon>Acanthomorphata</taxon>
        <taxon>Eupercaria</taxon>
        <taxon>Perciformes</taxon>
        <taxon>Cottioidei</taxon>
        <taxon>Cottales</taxon>
        <taxon>Liparidae</taxon>
        <taxon>Liparis</taxon>
    </lineage>
</organism>
<dbReference type="PROSITE" id="PS00980">
    <property type="entry name" value="G_PROTEIN_RECEP_F3_2"/>
    <property type="match status" value="1"/>
</dbReference>
<keyword evidence="7 12" id="KW-0472">Membrane</keyword>
<keyword evidence="2" id="KW-1003">Cell membrane</keyword>
<keyword evidence="9" id="KW-0325">Glycoprotein</keyword>
<dbReference type="PROSITE" id="PS50259">
    <property type="entry name" value="G_PROTEIN_RECEP_F3_4"/>
    <property type="match status" value="1"/>
</dbReference>
<dbReference type="InterPro" id="IPR000337">
    <property type="entry name" value="GPCR_3"/>
</dbReference>
<reference evidence="15 16" key="1">
    <citation type="submission" date="2019-03" db="EMBL/GenBank/DDBJ databases">
        <title>First draft genome of Liparis tanakae, snailfish: a comprehensive survey of snailfish specific genes.</title>
        <authorList>
            <person name="Kim W."/>
            <person name="Song I."/>
            <person name="Jeong J.-H."/>
            <person name="Kim D."/>
            <person name="Kim S."/>
            <person name="Ryu S."/>
            <person name="Song J.Y."/>
            <person name="Lee S.K."/>
        </authorList>
    </citation>
    <scope>NUCLEOTIDE SEQUENCE [LARGE SCALE GENOMIC DNA]</scope>
    <source>
        <tissue evidence="15">Muscle</tissue>
    </source>
</reference>
<sequence>MPKRGPPDSSFFSSFSSFFSFWALVVLITERVHACDFLQPACGARAPGDVVLGILLPSHRTVNALEERVRPESFHCSDFDLESFLNSLAIIHEIEVINAAGFLPGVRLGYLMCDTCSSTSKAMQSVGHLLEVNGSLNVMCDYTDYRPRVKIVLGALYSEVSMAVAKLLNVYMVPLLSSTSSAPDLSNKLRYPVVVRTIPSDKHQTKAVAGIMRHFGWNWVGVVYGDDEYGSEAFQSFLWEAEATGACLAYQEVVPSYLDHSLSAQHMKRVADKIRSSDVQAVLLILKAELVEILFQEMIRTKTSRIWIATDAWSKSRTIAEMEGINGVGDILGFTFITKKIEAFDGYLTNLTAPPGGSNRFIEEYKNIRFNCSSECFSSHPPSYCPSPELLRMKSANACNVSDPQVQNDDYLVTALDTSVTFLHKVALRATAHALKELLECNGTSCSGEIDFPPWKLLKVLKTVKFEYENYNFSFDGNGDFEGFYDLVLWKADGRLRRCEKIGRYHVVEQEIEVDMEDVVWLSTANATVPRSRCSEPCAPGSVKKILNVSCCYNCTLCAEGTFSDDWDLHTCQACPNGTWSLKGWDQCTPRSESYLRWTDTHPIIMASAAAFGILLLLVTFGIFLGYRDSQPMKRAEVRLSCVMMAGLSVSFASVICFMGKPSVHLCRARQMMYAMGFTLCVSCVLVKALRTFLAFLPFGQLTSRRLHKLYKPTVIVIVLTALQGIICILWLVFDSPDIDPTPPSPQSMTKLIQCSEGPTYIGFGIMLVYIALLALMGFLLAIKGRKVPQEFSETGYIIFSMLMYLFVWVCFIPVYITNNEHASPVQASAILVSTYGIIFCHFLPKCYEALRGSKRETLQRVLRRWEVASGPKPESSGGRLSVSSMTAIVKNEVVPVDSEVYIMPMMNEKLRCSRAKLRRCRSISI</sequence>
<dbReference type="GO" id="GO:0004930">
    <property type="term" value="F:G protein-coupled receptor activity"/>
    <property type="evidence" value="ECO:0007669"/>
    <property type="project" value="UniProtKB-KW"/>
</dbReference>
<dbReference type="Proteomes" id="UP000314294">
    <property type="component" value="Unassembled WGS sequence"/>
</dbReference>
<feature type="domain" description="G-protein coupled receptors family 3 profile" evidence="14">
    <location>
        <begin position="602"/>
        <end position="861"/>
    </location>
</feature>
<evidence type="ECO:0000313" key="15">
    <source>
        <dbReference type="EMBL" id="TNN39611.1"/>
    </source>
</evidence>
<dbReference type="Pfam" id="PF01094">
    <property type="entry name" value="ANF_receptor"/>
    <property type="match status" value="1"/>
</dbReference>
<feature type="transmembrane region" description="Helical" evidence="12">
    <location>
        <begin position="715"/>
        <end position="734"/>
    </location>
</feature>
<evidence type="ECO:0000256" key="5">
    <source>
        <dbReference type="ARBA" id="ARBA00022989"/>
    </source>
</evidence>
<dbReference type="GO" id="GO:0050909">
    <property type="term" value="P:sensory perception of taste"/>
    <property type="evidence" value="ECO:0007669"/>
    <property type="project" value="UniProtKB-ARBA"/>
</dbReference>
<dbReference type="GO" id="GO:0005886">
    <property type="term" value="C:plasma membrane"/>
    <property type="evidence" value="ECO:0007669"/>
    <property type="project" value="UniProtKB-SubCell"/>
</dbReference>
<keyword evidence="6" id="KW-0297">G-protein coupled receptor</keyword>
<dbReference type="FunFam" id="3.40.50.2300:FF:000016">
    <property type="entry name" value="Taste 1 receptor member 2"/>
    <property type="match status" value="1"/>
</dbReference>
<evidence type="ECO:0000256" key="4">
    <source>
        <dbReference type="ARBA" id="ARBA00022729"/>
    </source>
</evidence>
<dbReference type="InterPro" id="IPR038550">
    <property type="entry name" value="GPCR_3_9-Cys_sf"/>
</dbReference>
<comment type="similarity">
    <text evidence="11">Belongs to the G-protein coupled receptor 3 family. TAS1R subfamily.</text>
</comment>
<keyword evidence="3 12" id="KW-0812">Transmembrane</keyword>
<protein>
    <submittedName>
        <fullName evidence="15">G-protein coupled receptor family C group 6 member A</fullName>
    </submittedName>
</protein>
<evidence type="ECO:0000259" key="14">
    <source>
        <dbReference type="PROSITE" id="PS50259"/>
    </source>
</evidence>
<dbReference type="OrthoDB" id="5984008at2759"/>
<dbReference type="InterPro" id="IPR000068">
    <property type="entry name" value="GPCR_3_Ca_sens_rcpt-rel"/>
</dbReference>
<dbReference type="Gene3D" id="3.40.50.2300">
    <property type="match status" value="2"/>
</dbReference>
<feature type="transmembrane region" description="Helical" evidence="12">
    <location>
        <begin position="795"/>
        <end position="817"/>
    </location>
</feature>
<comment type="subcellular location">
    <subcellularLocation>
        <location evidence="1">Cell membrane</location>
        <topology evidence="1">Multi-pass membrane protein</topology>
    </subcellularLocation>
</comment>
<keyword evidence="10" id="KW-0807">Transducer</keyword>
<evidence type="ECO:0000256" key="11">
    <source>
        <dbReference type="ARBA" id="ARBA00038492"/>
    </source>
</evidence>
<dbReference type="Gene3D" id="2.10.50.30">
    <property type="entry name" value="GPCR, family 3, nine cysteines domain"/>
    <property type="match status" value="1"/>
</dbReference>
<name>A0A4Z2FF85_9TELE</name>
<feature type="transmembrane region" description="Helical" evidence="12">
    <location>
        <begin position="673"/>
        <end position="694"/>
    </location>
</feature>
<evidence type="ECO:0000256" key="1">
    <source>
        <dbReference type="ARBA" id="ARBA00004651"/>
    </source>
</evidence>
<dbReference type="Pfam" id="PF07562">
    <property type="entry name" value="NCD3G"/>
    <property type="match status" value="1"/>
</dbReference>
<dbReference type="InterPro" id="IPR028082">
    <property type="entry name" value="Peripla_BP_I"/>
</dbReference>
<keyword evidence="4 13" id="KW-0732">Signal</keyword>
<keyword evidence="16" id="KW-1185">Reference proteome</keyword>
<dbReference type="InterPro" id="IPR011500">
    <property type="entry name" value="GPCR_3_9-Cys_dom"/>
</dbReference>
<feature type="signal peptide" evidence="13">
    <location>
        <begin position="1"/>
        <end position="34"/>
    </location>
</feature>
<dbReference type="Pfam" id="PF00003">
    <property type="entry name" value="7tm_3"/>
    <property type="match status" value="1"/>
</dbReference>
<comment type="caution">
    <text evidence="15">The sequence shown here is derived from an EMBL/GenBank/DDBJ whole genome shotgun (WGS) entry which is preliminary data.</text>
</comment>
<feature type="transmembrane region" description="Helical" evidence="12">
    <location>
        <begin position="638"/>
        <end position="661"/>
    </location>
</feature>
<gene>
    <name evidence="15" type="primary">Gprc6a</name>
    <name evidence="15" type="ORF">EYF80_050210</name>
</gene>